<feature type="region of interest" description="Disordered" evidence="1">
    <location>
        <begin position="293"/>
        <end position="314"/>
    </location>
</feature>
<dbReference type="InterPro" id="IPR013099">
    <property type="entry name" value="K_chnl_dom"/>
</dbReference>
<feature type="transmembrane region" description="Helical" evidence="2">
    <location>
        <begin position="140"/>
        <end position="162"/>
    </location>
</feature>
<dbReference type="Gene3D" id="1.10.287.70">
    <property type="match status" value="1"/>
</dbReference>
<dbReference type="EMBL" id="QEKW01000013">
    <property type="protein sequence ID" value="PVZ06330.1"/>
    <property type="molecule type" value="Genomic_DNA"/>
</dbReference>
<dbReference type="RefSeq" id="WP_116710087.1">
    <property type="nucleotide sequence ID" value="NZ_QEKW01000013.1"/>
</dbReference>
<evidence type="ECO:0000313" key="5">
    <source>
        <dbReference type="Proteomes" id="UP000245639"/>
    </source>
</evidence>
<evidence type="ECO:0000259" key="3">
    <source>
        <dbReference type="Pfam" id="PF07885"/>
    </source>
</evidence>
<dbReference type="AlphaFoldDB" id="A0A2U1F2T0"/>
<accession>A0A2U1F2T0</accession>
<dbReference type="Pfam" id="PF07885">
    <property type="entry name" value="Ion_trans_2"/>
    <property type="match status" value="1"/>
</dbReference>
<keyword evidence="5" id="KW-1185">Reference proteome</keyword>
<dbReference type="Proteomes" id="UP000245639">
    <property type="component" value="Unassembled WGS sequence"/>
</dbReference>
<comment type="caution">
    <text evidence="4">The sequence shown here is derived from an EMBL/GenBank/DDBJ whole genome shotgun (WGS) entry which is preliminary data.</text>
</comment>
<name>A0A2U1F2T0_9PSEU</name>
<feature type="transmembrane region" description="Helical" evidence="2">
    <location>
        <begin position="6"/>
        <end position="29"/>
    </location>
</feature>
<reference evidence="4 5" key="1">
    <citation type="submission" date="2018-04" db="EMBL/GenBank/DDBJ databases">
        <title>Genomic Encyclopedia of Type Strains, Phase IV (KMG-IV): sequencing the most valuable type-strain genomes for metagenomic binning, comparative biology and taxonomic classification.</title>
        <authorList>
            <person name="Goeker M."/>
        </authorList>
    </citation>
    <scope>NUCLEOTIDE SEQUENCE [LARGE SCALE GENOMIC DNA]</scope>
    <source>
        <strain evidence="4 5">DSM 45771</strain>
    </source>
</reference>
<evidence type="ECO:0000313" key="4">
    <source>
        <dbReference type="EMBL" id="PVZ06330.1"/>
    </source>
</evidence>
<proteinExistence type="predicted"/>
<dbReference type="OrthoDB" id="8477930at2"/>
<organism evidence="4 5">
    <name type="scientific">Actinomycetospora cinnamomea</name>
    <dbReference type="NCBI Taxonomy" id="663609"/>
    <lineage>
        <taxon>Bacteria</taxon>
        <taxon>Bacillati</taxon>
        <taxon>Actinomycetota</taxon>
        <taxon>Actinomycetes</taxon>
        <taxon>Pseudonocardiales</taxon>
        <taxon>Pseudonocardiaceae</taxon>
        <taxon>Actinomycetospora</taxon>
    </lineage>
</organism>
<sequence>MNPASAVLSSFVGAALIGLALFDVFATLFSHPRRHSLSRAVVAATWSACHRLPGSRALAFAGPAAFLIVVTSWVAFLGAGWALVYWPWMPGGFLRPARLDGLGTSLLDSAYFSLVTLTTLGYGDISPAHGLLRLAAPLEALLGLGLLTASVSWLLSIFPVLSRRRALAYEIRLLQEVGADATDPGPPSPLPAGVYADLTSRLVASERDLVTFPITYYFHDDDVRFALPAAMGHLLDLGEQARRQSASSDAHFHGGLLLRAIDDFAASIVDRFRVPNGGSTRDVLCAYARDHAVGSDGSERPAPPGPFRARGLRL</sequence>
<gene>
    <name evidence="4" type="ORF">C8D89_11368</name>
</gene>
<dbReference type="SUPFAM" id="SSF81324">
    <property type="entry name" value="Voltage-gated potassium channels"/>
    <property type="match status" value="1"/>
</dbReference>
<keyword evidence="2" id="KW-0472">Membrane</keyword>
<keyword evidence="2" id="KW-0812">Transmembrane</keyword>
<feature type="domain" description="Potassium channel" evidence="3">
    <location>
        <begin position="103"/>
        <end position="154"/>
    </location>
</feature>
<evidence type="ECO:0000256" key="1">
    <source>
        <dbReference type="SAM" id="MobiDB-lite"/>
    </source>
</evidence>
<evidence type="ECO:0000256" key="2">
    <source>
        <dbReference type="SAM" id="Phobius"/>
    </source>
</evidence>
<keyword evidence="2" id="KW-1133">Transmembrane helix</keyword>
<feature type="transmembrane region" description="Helical" evidence="2">
    <location>
        <begin position="57"/>
        <end position="86"/>
    </location>
</feature>
<protein>
    <submittedName>
        <fullName evidence="4">Ion channel</fullName>
    </submittedName>
</protein>